<dbReference type="SUPFAM" id="SSF53474">
    <property type="entry name" value="alpha/beta-Hydrolases"/>
    <property type="match status" value="1"/>
</dbReference>
<protein>
    <submittedName>
        <fullName evidence="2">Alpha/beta hydrolase</fullName>
    </submittedName>
</protein>
<proteinExistence type="predicted"/>
<keyword evidence="3" id="KW-1185">Reference proteome</keyword>
<dbReference type="InterPro" id="IPR050266">
    <property type="entry name" value="AB_hydrolase_sf"/>
</dbReference>
<dbReference type="Gene3D" id="3.40.50.1820">
    <property type="entry name" value="alpha/beta hydrolase"/>
    <property type="match status" value="1"/>
</dbReference>
<gene>
    <name evidence="2" type="ORF">NM686_006990</name>
</gene>
<evidence type="ECO:0000313" key="2">
    <source>
        <dbReference type="EMBL" id="WAR46258.1"/>
    </source>
</evidence>
<reference evidence="2" key="1">
    <citation type="submission" date="2022-11" db="EMBL/GenBank/DDBJ databases">
        <title>Methylomonas rapida sp. nov., Carotenoid-Producing Obligate Methanotrophs with High Growth Characteristics and Biotechnological Potential.</title>
        <authorList>
            <person name="Tikhonova E.N."/>
            <person name="Suleimanov R.Z."/>
            <person name="Miroshnikov K."/>
            <person name="Oshkin I.Y."/>
            <person name="Belova S.E."/>
            <person name="Danilova O.V."/>
            <person name="Ashikhmin A."/>
            <person name="Konopkin A."/>
            <person name="But S.Y."/>
            <person name="Khmelenina V.N."/>
            <person name="Kuznetsov N."/>
            <person name="Pimenov N.V."/>
            <person name="Dedysh S.N."/>
        </authorList>
    </citation>
    <scope>NUCLEOTIDE SEQUENCE</scope>
    <source>
        <strain evidence="2">MP1</strain>
    </source>
</reference>
<evidence type="ECO:0000259" key="1">
    <source>
        <dbReference type="Pfam" id="PF00561"/>
    </source>
</evidence>
<dbReference type="PANTHER" id="PTHR43798">
    <property type="entry name" value="MONOACYLGLYCEROL LIPASE"/>
    <property type="match status" value="1"/>
</dbReference>
<dbReference type="RefSeq" id="WP_255187164.1">
    <property type="nucleotide sequence ID" value="NZ_CP113517.1"/>
</dbReference>
<dbReference type="InterPro" id="IPR000073">
    <property type="entry name" value="AB_hydrolase_1"/>
</dbReference>
<evidence type="ECO:0000313" key="3">
    <source>
        <dbReference type="Proteomes" id="UP001162780"/>
    </source>
</evidence>
<dbReference type="EMBL" id="CP113517">
    <property type="protein sequence ID" value="WAR46258.1"/>
    <property type="molecule type" value="Genomic_DNA"/>
</dbReference>
<accession>A0ABY7GP22</accession>
<dbReference type="GO" id="GO:0016787">
    <property type="term" value="F:hydrolase activity"/>
    <property type="evidence" value="ECO:0007669"/>
    <property type="project" value="UniProtKB-KW"/>
</dbReference>
<name>A0ABY7GP22_9GAMM</name>
<dbReference type="InterPro" id="IPR029058">
    <property type="entry name" value="AB_hydrolase_fold"/>
</dbReference>
<keyword evidence="2" id="KW-0378">Hydrolase</keyword>
<dbReference type="PANTHER" id="PTHR43798:SF5">
    <property type="entry name" value="MONOACYLGLYCEROL LIPASE ABHD6"/>
    <property type="match status" value="1"/>
</dbReference>
<dbReference type="PROSITE" id="PS51257">
    <property type="entry name" value="PROKAR_LIPOPROTEIN"/>
    <property type="match status" value="1"/>
</dbReference>
<organism evidence="2 3">
    <name type="scientific">Methylomonas rapida</name>
    <dbReference type="NCBI Taxonomy" id="2963939"/>
    <lineage>
        <taxon>Bacteria</taxon>
        <taxon>Pseudomonadati</taxon>
        <taxon>Pseudomonadota</taxon>
        <taxon>Gammaproteobacteria</taxon>
        <taxon>Methylococcales</taxon>
        <taxon>Methylococcaceae</taxon>
        <taxon>Methylomonas</taxon>
    </lineage>
</organism>
<feature type="domain" description="AB hydrolase-1" evidence="1">
    <location>
        <begin position="44"/>
        <end position="146"/>
    </location>
</feature>
<dbReference type="Pfam" id="PF00561">
    <property type="entry name" value="Abhydrolase_1"/>
    <property type="match status" value="1"/>
</dbReference>
<dbReference type="Proteomes" id="UP001162780">
    <property type="component" value="Chromosome"/>
</dbReference>
<sequence length="257" mass="28001">MSRLAYILLLAMLMSGCESLPNKATAQIDNRRVEYALSGNGGKTVVFENGLGGTMDWWAKVLPELGGNVTAFAYNRPGYGNSEPASTPRDGQHIAEELRLLLRAKHLPPPYILVGHSLGGLYMQLFARLHPDEVSALILVDSTHPEQLKGNGAYENRPLWVRMLFQLAMVTSDVTKQELRNAVLASPTFAGKPVLVLGALQPLEQTSPLADDSNAKRRDLVRLYPGAKQIWVDSGHGIPLDMPDSVVAAIGDASERH</sequence>